<dbReference type="Pfam" id="PF10095">
    <property type="entry name" value="DUF2333"/>
    <property type="match status" value="1"/>
</dbReference>
<feature type="transmembrane region" description="Helical" evidence="1">
    <location>
        <begin position="21"/>
        <end position="42"/>
    </location>
</feature>
<dbReference type="PIRSF" id="PIRSF029693">
    <property type="entry name" value="UCP029693"/>
    <property type="match status" value="1"/>
</dbReference>
<evidence type="ECO:0000313" key="2">
    <source>
        <dbReference type="EMBL" id="SEA61630.1"/>
    </source>
</evidence>
<keyword evidence="1" id="KW-0812">Transmembrane</keyword>
<name>A0A1H4CMT0_9GAMM</name>
<keyword evidence="1" id="KW-1133">Transmembrane helix</keyword>
<gene>
    <name evidence="2" type="ORF">SAMN02745729_10568</name>
</gene>
<dbReference type="OrthoDB" id="5821246at2"/>
<proteinExistence type="predicted"/>
<dbReference type="InterPro" id="IPR016936">
    <property type="entry name" value="UCP029693"/>
</dbReference>
<keyword evidence="3" id="KW-1185">Reference proteome</keyword>
<dbReference type="STRING" id="1122198.SAMN02745729_10568"/>
<evidence type="ECO:0008006" key="4">
    <source>
        <dbReference type="Google" id="ProtNLM"/>
    </source>
</evidence>
<evidence type="ECO:0000313" key="3">
    <source>
        <dbReference type="Proteomes" id="UP000242469"/>
    </source>
</evidence>
<sequence>MERLERIWLGIWDRFATARKLQLVLLVLIIWLLVSLGVGVWWSSEPDRFDVVREANAQTTTGKPVTGTHTVATLITLGNTLLDKPGGYLSNDRLPPGIWLDNMPAWEFGVLVQMRDMGRSLRKSMSRSQSQSTEDPALAKAEPLLHFNNNSWILPSTEGEYRKAINLLQDYADRLSDENQSNAQFYARADNLRDWLGDVSTRLGSLSQRLSASVGQRRVNTDLAGETGARQSTVSDTEIDVRTPWLEIDNVFYEARGTTWALLHLLEAVEQDFGEALDRKGARASLRQIIRELESTQSTLWSPMVLNGTEFGFLANHSLVMASYISRANAAIIDLRDLLAQG</sequence>
<dbReference type="EMBL" id="FNRJ01000005">
    <property type="protein sequence ID" value="SEA61630.1"/>
    <property type="molecule type" value="Genomic_DNA"/>
</dbReference>
<keyword evidence="1" id="KW-0472">Membrane</keyword>
<dbReference type="AlphaFoldDB" id="A0A1H4CMT0"/>
<organism evidence="2 3">
    <name type="scientific">Marinobacterium iners DSM 11526</name>
    <dbReference type="NCBI Taxonomy" id="1122198"/>
    <lineage>
        <taxon>Bacteria</taxon>
        <taxon>Pseudomonadati</taxon>
        <taxon>Pseudomonadota</taxon>
        <taxon>Gammaproteobacteria</taxon>
        <taxon>Oceanospirillales</taxon>
        <taxon>Oceanospirillaceae</taxon>
        <taxon>Marinobacterium</taxon>
    </lineage>
</organism>
<accession>A0A1H4CMT0</accession>
<reference evidence="3" key="1">
    <citation type="submission" date="2016-10" db="EMBL/GenBank/DDBJ databases">
        <authorList>
            <person name="Varghese N."/>
            <person name="Submissions S."/>
        </authorList>
    </citation>
    <scope>NUCLEOTIDE SEQUENCE [LARGE SCALE GENOMIC DNA]</scope>
    <source>
        <strain evidence="3">DSM 11526</strain>
    </source>
</reference>
<dbReference type="Proteomes" id="UP000242469">
    <property type="component" value="Unassembled WGS sequence"/>
</dbReference>
<evidence type="ECO:0000256" key="1">
    <source>
        <dbReference type="SAM" id="Phobius"/>
    </source>
</evidence>
<dbReference type="RefSeq" id="WP_091825346.1">
    <property type="nucleotide sequence ID" value="NZ_FNRJ01000005.1"/>
</dbReference>
<protein>
    <recommendedName>
        <fullName evidence="4">DUF2333 domain-containing protein</fullName>
    </recommendedName>
</protein>